<reference evidence="2" key="1">
    <citation type="submission" date="2023-10" db="EMBL/GenBank/DDBJ databases">
        <title>Genome assemblies of two species of porcelain crab, Petrolisthes cinctipes and Petrolisthes manimaculis (Anomura: Porcellanidae).</title>
        <authorList>
            <person name="Angst P."/>
        </authorList>
    </citation>
    <scope>NUCLEOTIDE SEQUENCE</scope>
    <source>
        <strain evidence="2">PB745_01</strain>
        <tissue evidence="2">Gill</tissue>
    </source>
</reference>
<comment type="caution">
    <text evidence="2">The sequence shown here is derived from an EMBL/GenBank/DDBJ whole genome shotgun (WGS) entry which is preliminary data.</text>
</comment>
<evidence type="ECO:0000313" key="3">
    <source>
        <dbReference type="Proteomes" id="UP001286313"/>
    </source>
</evidence>
<dbReference type="GO" id="GO:0005794">
    <property type="term" value="C:Golgi apparatus"/>
    <property type="evidence" value="ECO:0007669"/>
    <property type="project" value="TreeGrafter"/>
</dbReference>
<dbReference type="Pfam" id="PF05050">
    <property type="entry name" value="Methyltransf_21"/>
    <property type="match status" value="1"/>
</dbReference>
<organism evidence="2 3">
    <name type="scientific">Petrolisthes cinctipes</name>
    <name type="common">Flat porcelain crab</name>
    <dbReference type="NCBI Taxonomy" id="88211"/>
    <lineage>
        <taxon>Eukaryota</taxon>
        <taxon>Metazoa</taxon>
        <taxon>Ecdysozoa</taxon>
        <taxon>Arthropoda</taxon>
        <taxon>Crustacea</taxon>
        <taxon>Multicrustacea</taxon>
        <taxon>Malacostraca</taxon>
        <taxon>Eumalacostraca</taxon>
        <taxon>Eucarida</taxon>
        <taxon>Decapoda</taxon>
        <taxon>Pleocyemata</taxon>
        <taxon>Anomura</taxon>
        <taxon>Galatheoidea</taxon>
        <taxon>Porcellanidae</taxon>
        <taxon>Petrolisthes</taxon>
    </lineage>
</organism>
<dbReference type="GO" id="GO:0005886">
    <property type="term" value="C:plasma membrane"/>
    <property type="evidence" value="ECO:0007669"/>
    <property type="project" value="TreeGrafter"/>
</dbReference>
<dbReference type="SUPFAM" id="SSF53335">
    <property type="entry name" value="S-adenosyl-L-methionine-dependent methyltransferases"/>
    <property type="match status" value="1"/>
</dbReference>
<dbReference type="GO" id="GO:0006888">
    <property type="term" value="P:endoplasmic reticulum to Golgi vesicle-mediated transport"/>
    <property type="evidence" value="ECO:0007669"/>
    <property type="project" value="TreeGrafter"/>
</dbReference>
<dbReference type="GO" id="GO:0016197">
    <property type="term" value="P:endosomal transport"/>
    <property type="evidence" value="ECO:0007669"/>
    <property type="project" value="TreeGrafter"/>
</dbReference>
<evidence type="ECO:0000313" key="2">
    <source>
        <dbReference type="EMBL" id="KAK3880096.1"/>
    </source>
</evidence>
<dbReference type="GO" id="GO:0005789">
    <property type="term" value="C:endoplasmic reticulum membrane"/>
    <property type="evidence" value="ECO:0007669"/>
    <property type="project" value="TreeGrafter"/>
</dbReference>
<dbReference type="InterPro" id="IPR029063">
    <property type="entry name" value="SAM-dependent_MTases_sf"/>
</dbReference>
<dbReference type="AlphaFoldDB" id="A0AAE1FV28"/>
<gene>
    <name evidence="2" type="ORF">Pcinc_015364</name>
</gene>
<dbReference type="Proteomes" id="UP001286313">
    <property type="component" value="Unassembled WGS sequence"/>
</dbReference>
<sequence>MHLSLSLLYRPHGYSGRIASDKGTIDVNVFPLYSLLRALNYTTVDFFSLDIEGDEMKVLQTIPWDKVKFRLIIIEVNHVAGGAKGILRFLESKGYTFLGVKVIDAWFGLRELLVQSQVDVDQYLKQNKIDMERKKILGHK</sequence>
<dbReference type="EMBL" id="JAWQEG010001354">
    <property type="protein sequence ID" value="KAK3880096.1"/>
    <property type="molecule type" value="Genomic_DNA"/>
</dbReference>
<dbReference type="PANTHER" id="PTHR34009:SF2">
    <property type="entry name" value="PROTEIN STAR"/>
    <property type="match status" value="1"/>
</dbReference>
<keyword evidence="3" id="KW-1185">Reference proteome</keyword>
<dbReference type="InterPro" id="IPR053202">
    <property type="entry name" value="EGF_Rcpt_Signaling_Reg"/>
</dbReference>
<dbReference type="Gene3D" id="3.40.50.150">
    <property type="entry name" value="Vaccinia Virus protein VP39"/>
    <property type="match status" value="1"/>
</dbReference>
<evidence type="ECO:0000259" key="1">
    <source>
        <dbReference type="Pfam" id="PF05050"/>
    </source>
</evidence>
<dbReference type="InterPro" id="IPR006342">
    <property type="entry name" value="FkbM_mtfrase"/>
</dbReference>
<dbReference type="GO" id="GO:0031902">
    <property type="term" value="C:late endosome membrane"/>
    <property type="evidence" value="ECO:0007669"/>
    <property type="project" value="TreeGrafter"/>
</dbReference>
<feature type="domain" description="Methyltransferase FkbM" evidence="1">
    <location>
        <begin position="19"/>
        <end position="96"/>
    </location>
</feature>
<name>A0AAE1FV28_PETCI</name>
<proteinExistence type="predicted"/>
<accession>A0AAE1FV28</accession>
<protein>
    <recommendedName>
        <fullName evidence="1">Methyltransferase FkbM domain-containing protein</fullName>
    </recommendedName>
</protein>
<dbReference type="PANTHER" id="PTHR34009">
    <property type="entry name" value="PROTEIN STAR"/>
    <property type="match status" value="1"/>
</dbReference>